<dbReference type="RefSeq" id="WP_045382886.1">
    <property type="nucleotide sequence ID" value="NZ_BBKA01000089.1"/>
</dbReference>
<dbReference type="InterPro" id="IPR010310">
    <property type="entry name" value="T7SS_ESAT-6-like"/>
</dbReference>
<dbReference type="OrthoDB" id="4751340at2"/>
<dbReference type="Gene3D" id="1.10.287.1060">
    <property type="entry name" value="ESAT-6-like"/>
    <property type="match status" value="1"/>
</dbReference>
<sequence length="110" mass="11724">MGDNLQVDPVQARVAGEHVDTHATNFLAGHAAAHERIATTQSGFIGESAAALAELTEHWKDETAAHHRELCEHADKLRTAAAKYETTDTDAGATIEASVADLAQRMSMGM</sequence>
<dbReference type="SUPFAM" id="SSF140453">
    <property type="entry name" value="EsxAB dimer-like"/>
    <property type="match status" value="1"/>
</dbReference>
<dbReference type="Pfam" id="PF06013">
    <property type="entry name" value="WXG100"/>
    <property type="match status" value="1"/>
</dbReference>
<keyword evidence="2" id="KW-1185">Reference proteome</keyword>
<name>A0A1X1YD93_9MYCO</name>
<dbReference type="InterPro" id="IPR036689">
    <property type="entry name" value="ESAT-6-like_sf"/>
</dbReference>
<reference evidence="1 2" key="1">
    <citation type="submission" date="2016-01" db="EMBL/GenBank/DDBJ databases">
        <title>The new phylogeny of the genus Mycobacterium.</title>
        <authorList>
            <person name="Tarcisio F."/>
            <person name="Conor M."/>
            <person name="Antonella G."/>
            <person name="Elisabetta G."/>
            <person name="Giulia F.S."/>
            <person name="Sara T."/>
            <person name="Anna F."/>
            <person name="Clotilde B."/>
            <person name="Roberto B."/>
            <person name="Veronica D.S."/>
            <person name="Fabio R."/>
            <person name="Monica P."/>
            <person name="Olivier J."/>
            <person name="Enrico T."/>
            <person name="Nicola S."/>
        </authorList>
    </citation>
    <scope>NUCLEOTIDE SEQUENCE [LARGE SCALE GENOMIC DNA]</scope>
    <source>
        <strain evidence="1 2">DSM 45166</strain>
    </source>
</reference>
<protein>
    <recommendedName>
        <fullName evidence="3">ESX-1 secretion-associated protein</fullName>
    </recommendedName>
</protein>
<evidence type="ECO:0000313" key="1">
    <source>
        <dbReference type="EMBL" id="ORW09026.1"/>
    </source>
</evidence>
<evidence type="ECO:0000313" key="2">
    <source>
        <dbReference type="Proteomes" id="UP000193487"/>
    </source>
</evidence>
<accession>A0A1X1YD93</accession>
<comment type="caution">
    <text evidence="1">The sequence shown here is derived from an EMBL/GenBank/DDBJ whole genome shotgun (WGS) entry which is preliminary data.</text>
</comment>
<dbReference type="Proteomes" id="UP000193487">
    <property type="component" value="Unassembled WGS sequence"/>
</dbReference>
<organism evidence="1 2">
    <name type="scientific">Mycobacterium kyorinense</name>
    <dbReference type="NCBI Taxonomy" id="487514"/>
    <lineage>
        <taxon>Bacteria</taxon>
        <taxon>Bacillati</taxon>
        <taxon>Actinomycetota</taxon>
        <taxon>Actinomycetes</taxon>
        <taxon>Mycobacteriales</taxon>
        <taxon>Mycobacteriaceae</taxon>
        <taxon>Mycobacterium</taxon>
    </lineage>
</organism>
<proteinExistence type="predicted"/>
<dbReference type="EMBL" id="LQPE01000027">
    <property type="protein sequence ID" value="ORW09026.1"/>
    <property type="molecule type" value="Genomic_DNA"/>
</dbReference>
<dbReference type="AlphaFoldDB" id="A0A1X1YD93"/>
<gene>
    <name evidence="1" type="ORF">AWC14_22195</name>
</gene>
<evidence type="ECO:0008006" key="3">
    <source>
        <dbReference type="Google" id="ProtNLM"/>
    </source>
</evidence>